<organism evidence="2 3">
    <name type="scientific">Microbulbifer echini</name>
    <dbReference type="NCBI Taxonomy" id="1529067"/>
    <lineage>
        <taxon>Bacteria</taxon>
        <taxon>Pseudomonadati</taxon>
        <taxon>Pseudomonadota</taxon>
        <taxon>Gammaproteobacteria</taxon>
        <taxon>Cellvibrionales</taxon>
        <taxon>Microbulbiferaceae</taxon>
        <taxon>Microbulbifer</taxon>
    </lineage>
</organism>
<feature type="signal peptide" evidence="1">
    <location>
        <begin position="1"/>
        <end position="30"/>
    </location>
</feature>
<keyword evidence="3" id="KW-1185">Reference proteome</keyword>
<evidence type="ECO:0000313" key="2">
    <source>
        <dbReference type="EMBL" id="MFA0789032.1"/>
    </source>
</evidence>
<comment type="caution">
    <text evidence="2">The sequence shown here is derived from an EMBL/GenBank/DDBJ whole genome shotgun (WGS) entry which is preliminary data.</text>
</comment>
<feature type="chain" id="PRO_5046043827" evidence="1">
    <location>
        <begin position="31"/>
        <end position="741"/>
    </location>
</feature>
<name>A0ABV4NHR2_9GAMM</name>
<reference evidence="2 3" key="1">
    <citation type="submission" date="2024-08" db="EMBL/GenBank/DDBJ databases">
        <authorList>
            <person name="Ishaq N."/>
        </authorList>
    </citation>
    <scope>NUCLEOTIDE SEQUENCE [LARGE SCALE GENOMIC DNA]</scope>
    <source>
        <strain evidence="2 3">JCM 30400</strain>
    </source>
</reference>
<sequence length="741" mass="78573">MVSRNLFSKRVFYKNLLGFSLLLQSTVALSDSDRTDFDIDNDGLIEINDLADLNEIRNNLNGASLYGVSTGCPSSGCRGFELSRNLDFDTNGDGAFDEDDTYWNGGAGWEPLGSSENPFTAMLEGNNYSISNLIWKVDGVFEFPEANYIFLAGALRGATVQNVYLNITIFTGDSAVLIGSNLMLTDGQDDLVEACSMNDTSEGSATLTANVTLTASNCSDGYLIGASNLNTGVFELGELISSPDVFVINDVNDVAIGRPNLGGDFSGSVNGGVIVIPHDGAIDGSGTVTFEGGGIDSSADGITITIPESGSATGIPASLEITPTYSTTLFQNGAPTAVVYSDGGEVSIGIEHFDHERDDGHSYSWSSNNLVPSNGLNENHFSFDPVGLSGSYEVNLTVTHSSGGWASSNIFIRVEESLPQLSDSQDTDGDGLSDFVEGVKDLDKDRIADYKDKRGAKNLLLSSATGAQMQSTQGTSLALGDSAYTAGKAMSEVTHEDIDSNFGENLSTQNSYKFLHGIFDFIVRDIEVAGVTDVVIPLTAAILPSARYLKYQQGVGWVDFVEDTENSIASAPGQLGECPTPGDSSYKPGLTEGHFCLQLTIKDGGPNDADRKENGIVVDPGAVAVAGSAMPVISVEADSLPVTKFKREDGEQVVLSFVIESDSVDALVSALAIQAGGDLNEVGDIGKVRVYRDSNVSNGINTSYYVADGYYSEDDGSLVINFDTPYQLPIGETRFVVTYQF</sequence>
<evidence type="ECO:0000256" key="1">
    <source>
        <dbReference type="SAM" id="SignalP"/>
    </source>
</evidence>
<dbReference type="InterPro" id="IPR018247">
    <property type="entry name" value="EF_Hand_1_Ca_BS"/>
</dbReference>
<dbReference type="Proteomes" id="UP001569414">
    <property type="component" value="Unassembled WGS sequence"/>
</dbReference>
<dbReference type="RefSeq" id="WP_371842228.1">
    <property type="nucleotide sequence ID" value="NZ_JBGMEL010000001.1"/>
</dbReference>
<proteinExistence type="predicted"/>
<gene>
    <name evidence="2" type="ORF">ACCI51_00640</name>
</gene>
<keyword evidence="1" id="KW-0732">Signal</keyword>
<accession>A0ABV4NHR2</accession>
<dbReference type="PROSITE" id="PS00018">
    <property type="entry name" value="EF_HAND_1"/>
    <property type="match status" value="1"/>
</dbReference>
<protein>
    <submittedName>
        <fullName evidence="2">Uncharacterized protein</fullName>
    </submittedName>
</protein>
<dbReference type="EMBL" id="JBGMEL010000001">
    <property type="protein sequence ID" value="MFA0789032.1"/>
    <property type="molecule type" value="Genomic_DNA"/>
</dbReference>
<evidence type="ECO:0000313" key="3">
    <source>
        <dbReference type="Proteomes" id="UP001569414"/>
    </source>
</evidence>